<evidence type="ECO:0000313" key="1">
    <source>
        <dbReference type="EMBL" id="BBL61908.1"/>
    </source>
</evidence>
<dbReference type="EMBL" id="AP019779">
    <property type="protein sequence ID" value="BBL61908.1"/>
    <property type="molecule type" value="Genomic_DNA"/>
</dbReference>
<name>A0ACA8R3D8_METAZ</name>
<gene>
    <name evidence="1" type="ORF">MarbSA_09480</name>
</gene>
<dbReference type="Proteomes" id="UP000825015">
    <property type="component" value="Chromosome"/>
</dbReference>
<organism evidence="1 2">
    <name type="scientific">Methanobrevibacter arboriphilus</name>
    <dbReference type="NCBI Taxonomy" id="39441"/>
    <lineage>
        <taxon>Archaea</taxon>
        <taxon>Methanobacteriati</taxon>
        <taxon>Methanobacteriota</taxon>
        <taxon>Methanomada group</taxon>
        <taxon>Methanobacteria</taxon>
        <taxon>Methanobacteriales</taxon>
        <taxon>Methanobacteriaceae</taxon>
        <taxon>Methanobrevibacter</taxon>
    </lineage>
</organism>
<keyword evidence="2" id="KW-1185">Reference proteome</keyword>
<evidence type="ECO:0000313" key="2">
    <source>
        <dbReference type="Proteomes" id="UP000825015"/>
    </source>
</evidence>
<sequence length="329" mass="37357">MSFQKENKKRMFFMLLLGIMAFLSISMIGTNYASDIKQVNNNFIIKGDSGNLSSEKTYHGIITIDNNGKYHLIDNTNVITTDNNYDCGSVAVANVLKNKGKNISVKKLSNIAKTNKSGTNAYNLIRAIKKNNFYCEGLYIPYNKLKKNNIALLKNNGSGHYVVIRGIKNGKIYIIDSSRGKTYLSLKNFKSYYTGISLVITKNKYNKQFIENKKVLKNKLLKFNGGELVYLFPIGILGFQFTYSFKNSGKWNAMMIFKFKKLSPKTFVGGYIDTTVTFYNTKVKKKKLVSSAIEPILVLVGKPTLTLNVLTPYAYAYKYNWNIFIKDII</sequence>
<proteinExistence type="predicted"/>
<accession>A0ACA8R3D8</accession>
<reference evidence="1" key="1">
    <citation type="submission" date="2019-06" db="EMBL/GenBank/DDBJ databases">
        <title>Complete genome sequence of Methanobrevibacter arboriphilus strain SA.</title>
        <authorList>
            <person name="Asakawa S."/>
        </authorList>
    </citation>
    <scope>NUCLEOTIDE SEQUENCE</scope>
    <source>
        <strain evidence="1">SA</strain>
    </source>
</reference>
<protein>
    <submittedName>
        <fullName evidence="1">Uncharacterized protein</fullName>
    </submittedName>
</protein>